<dbReference type="VEuPathDB" id="TriTrypDB:BSAL_82750"/>
<evidence type="ECO:0000256" key="1">
    <source>
        <dbReference type="SAM" id="Phobius"/>
    </source>
</evidence>
<accession>A0A0S4J2G1</accession>
<keyword evidence="1" id="KW-0812">Transmembrane</keyword>
<keyword evidence="1" id="KW-0472">Membrane</keyword>
<sequence length="175" mass="19022">AAMTNVALTCIGVAAQLVVIVSSDSSLLWLANLSAICNLIIVGVSASRMIFDVRDVFVAIHRRCRMLRFGLPFSSSGGHRGERNKTVGDEPNKDGGLPLDEVLLQEVVATELSDSSEGDDRHSMFDGNFWDASGKAHGTEHAGDEEDNVLVTFDLQDPYMTFRPQANIGDELALW</sequence>
<dbReference type="Proteomes" id="UP000051952">
    <property type="component" value="Unassembled WGS sequence"/>
</dbReference>
<keyword evidence="1" id="KW-1133">Transmembrane helix</keyword>
<feature type="transmembrane region" description="Helical" evidence="1">
    <location>
        <begin position="33"/>
        <end position="51"/>
    </location>
</feature>
<evidence type="ECO:0000313" key="2">
    <source>
        <dbReference type="EMBL" id="CUG66424.1"/>
    </source>
</evidence>
<protein>
    <submittedName>
        <fullName evidence="2">Membrane-associated protein, putative</fullName>
    </submittedName>
</protein>
<reference evidence="3" key="1">
    <citation type="submission" date="2015-09" db="EMBL/GenBank/DDBJ databases">
        <authorList>
            <consortium name="Pathogen Informatics"/>
        </authorList>
    </citation>
    <scope>NUCLEOTIDE SEQUENCE [LARGE SCALE GENOMIC DNA]</scope>
    <source>
        <strain evidence="3">Lake Konstanz</strain>
    </source>
</reference>
<dbReference type="AlphaFoldDB" id="A0A0S4J2G1"/>
<keyword evidence="3" id="KW-1185">Reference proteome</keyword>
<feature type="non-terminal residue" evidence="2">
    <location>
        <position position="1"/>
    </location>
</feature>
<dbReference type="EMBL" id="CYKH01000924">
    <property type="protein sequence ID" value="CUG66424.1"/>
    <property type="molecule type" value="Genomic_DNA"/>
</dbReference>
<organism evidence="2 3">
    <name type="scientific">Bodo saltans</name>
    <name type="common">Flagellated protozoan</name>
    <dbReference type="NCBI Taxonomy" id="75058"/>
    <lineage>
        <taxon>Eukaryota</taxon>
        <taxon>Discoba</taxon>
        <taxon>Euglenozoa</taxon>
        <taxon>Kinetoplastea</taxon>
        <taxon>Metakinetoplastina</taxon>
        <taxon>Eubodonida</taxon>
        <taxon>Bodonidae</taxon>
        <taxon>Bodo</taxon>
    </lineage>
</organism>
<proteinExistence type="predicted"/>
<name>A0A0S4J2G1_BODSA</name>
<gene>
    <name evidence="2" type="ORF">BSAL_82750</name>
</gene>
<evidence type="ECO:0000313" key="3">
    <source>
        <dbReference type="Proteomes" id="UP000051952"/>
    </source>
</evidence>